<reference evidence="1 2" key="1">
    <citation type="submission" date="2021-06" db="EMBL/GenBank/DDBJ databases">
        <title>Caerostris darwini draft genome.</title>
        <authorList>
            <person name="Kono N."/>
            <person name="Arakawa K."/>
        </authorList>
    </citation>
    <scope>NUCLEOTIDE SEQUENCE [LARGE SCALE GENOMIC DNA]</scope>
</reference>
<dbReference type="Proteomes" id="UP001054837">
    <property type="component" value="Unassembled WGS sequence"/>
</dbReference>
<proteinExistence type="predicted"/>
<comment type="caution">
    <text evidence="1">The sequence shown here is derived from an EMBL/GenBank/DDBJ whole genome shotgun (WGS) entry which is preliminary data.</text>
</comment>
<sequence>MGKSKKRDKFVPRNENHKVHHWSIGQSFCMTTLDRMSYERLSRNSKSWDTKLYLIQLIYHFFKHLDNSCKIRSTKQQLKKPLRNSSLLKLQISMLSG</sequence>
<evidence type="ECO:0000313" key="2">
    <source>
        <dbReference type="Proteomes" id="UP001054837"/>
    </source>
</evidence>
<evidence type="ECO:0000313" key="1">
    <source>
        <dbReference type="EMBL" id="GIY51124.1"/>
    </source>
</evidence>
<dbReference type="EMBL" id="BPLQ01010497">
    <property type="protein sequence ID" value="GIY51124.1"/>
    <property type="molecule type" value="Genomic_DNA"/>
</dbReference>
<name>A0AAV4U039_9ARAC</name>
<dbReference type="AlphaFoldDB" id="A0AAV4U039"/>
<accession>A0AAV4U039</accession>
<gene>
    <name evidence="1" type="ORF">CDAR_489301</name>
</gene>
<organism evidence="1 2">
    <name type="scientific">Caerostris darwini</name>
    <dbReference type="NCBI Taxonomy" id="1538125"/>
    <lineage>
        <taxon>Eukaryota</taxon>
        <taxon>Metazoa</taxon>
        <taxon>Ecdysozoa</taxon>
        <taxon>Arthropoda</taxon>
        <taxon>Chelicerata</taxon>
        <taxon>Arachnida</taxon>
        <taxon>Araneae</taxon>
        <taxon>Araneomorphae</taxon>
        <taxon>Entelegynae</taxon>
        <taxon>Araneoidea</taxon>
        <taxon>Araneidae</taxon>
        <taxon>Caerostris</taxon>
    </lineage>
</organism>
<keyword evidence="2" id="KW-1185">Reference proteome</keyword>
<protein>
    <submittedName>
        <fullName evidence="1">Uncharacterized protein</fullName>
    </submittedName>
</protein>